<dbReference type="SUPFAM" id="SSF53697">
    <property type="entry name" value="SIS domain"/>
    <property type="match status" value="1"/>
</dbReference>
<evidence type="ECO:0000256" key="1">
    <source>
        <dbReference type="ARBA" id="ARBA00008165"/>
    </source>
</evidence>
<keyword evidence="3 5" id="KW-0129">CBS domain</keyword>
<dbReference type="InterPro" id="IPR046348">
    <property type="entry name" value="SIS_dom_sf"/>
</dbReference>
<dbReference type="PANTHER" id="PTHR42745">
    <property type="match status" value="1"/>
</dbReference>
<feature type="domain" description="SIS" evidence="7">
    <location>
        <begin position="56"/>
        <end position="199"/>
    </location>
</feature>
<dbReference type="GO" id="GO:0016853">
    <property type="term" value="F:isomerase activity"/>
    <property type="evidence" value="ECO:0007669"/>
    <property type="project" value="UniProtKB-KW"/>
</dbReference>
<sequence>MSMLANSVILLGFSLPAQTTMPKQARLIESALRTISMEIEAVEQLKQRIDERFEHACRLILECKGRVVVVGMGKSGHIGNKIAATLASTGTAAFFVHPAEASHGDMGMITRDDVVLALSNSGTTSEIVTLLPLIKRLGITLISMTGQPESVLAKAAAVNLDASVAAEACPLNLAPTSSTTASLVLGDALAIALLEARGFTAEDFAFSHPGGALGRRLLLKVEHVMHSGARLPCVKRGTALRDALLEMTQKGLGMTVVLEDDGRLAGIFTDGDLRRTLDRGIDFQQALIDQVMTMHGKTATPDMLAAEALKIMEDHKINALVVVDDSDHPVGALNMHDLLRAGVL</sequence>
<dbReference type="InterPro" id="IPR000644">
    <property type="entry name" value="CBS_dom"/>
</dbReference>
<comment type="similarity">
    <text evidence="1 4">Belongs to the SIS family. GutQ/KpsF subfamily.</text>
</comment>
<evidence type="ECO:0000256" key="5">
    <source>
        <dbReference type="PROSITE-ProRule" id="PRU00703"/>
    </source>
</evidence>
<dbReference type="PROSITE" id="PS51464">
    <property type="entry name" value="SIS"/>
    <property type="match status" value="1"/>
</dbReference>
<dbReference type="InterPro" id="IPR004800">
    <property type="entry name" value="KdsD/KpsF-type"/>
</dbReference>
<dbReference type="InterPro" id="IPR035474">
    <property type="entry name" value="SIS_Kpsf"/>
</dbReference>
<dbReference type="SMART" id="SM00116">
    <property type="entry name" value="CBS"/>
    <property type="match status" value="2"/>
</dbReference>
<proteinExistence type="inferred from homology"/>
<organism evidence="8 9">
    <name type="scientific">Stutzerimonas balearica DSM 6083</name>
    <dbReference type="NCBI Taxonomy" id="1123016"/>
    <lineage>
        <taxon>Bacteria</taxon>
        <taxon>Pseudomonadati</taxon>
        <taxon>Pseudomonadota</taxon>
        <taxon>Gammaproteobacteria</taxon>
        <taxon>Pseudomonadales</taxon>
        <taxon>Pseudomonadaceae</taxon>
        <taxon>Stutzerimonas</taxon>
    </lineage>
</organism>
<dbReference type="PROSITE" id="PS51371">
    <property type="entry name" value="CBS"/>
    <property type="match status" value="2"/>
</dbReference>
<feature type="domain" description="CBS" evidence="6">
    <location>
        <begin position="292"/>
        <end position="344"/>
    </location>
</feature>
<evidence type="ECO:0000259" key="6">
    <source>
        <dbReference type="PROSITE" id="PS51371"/>
    </source>
</evidence>
<accession>A0ABY0R828</accession>
<dbReference type="Gene3D" id="3.10.580.10">
    <property type="entry name" value="CBS-domain"/>
    <property type="match status" value="1"/>
</dbReference>
<evidence type="ECO:0000256" key="3">
    <source>
        <dbReference type="ARBA" id="ARBA00023122"/>
    </source>
</evidence>
<reference evidence="8 9" key="1">
    <citation type="submission" date="2016-10" db="EMBL/GenBank/DDBJ databases">
        <authorList>
            <person name="Varghese N."/>
            <person name="Submissions S."/>
        </authorList>
    </citation>
    <scope>NUCLEOTIDE SEQUENCE [LARGE SCALE GENOMIC DNA]</scope>
    <source>
        <strain evidence="8 9">DSM 6083</strain>
    </source>
</reference>
<dbReference type="PANTHER" id="PTHR42745:SF1">
    <property type="entry name" value="ARABINOSE 5-PHOSPHATE ISOMERASE KDSD"/>
    <property type="match status" value="1"/>
</dbReference>
<dbReference type="EC" id="5.3.1.13" evidence="4"/>
<evidence type="ECO:0000256" key="2">
    <source>
        <dbReference type="ARBA" id="ARBA00022737"/>
    </source>
</evidence>
<evidence type="ECO:0000256" key="4">
    <source>
        <dbReference type="PIRNR" id="PIRNR004692"/>
    </source>
</evidence>
<dbReference type="InterPro" id="IPR046342">
    <property type="entry name" value="CBS_dom_sf"/>
</dbReference>
<dbReference type="EMBL" id="FNHO01000009">
    <property type="protein sequence ID" value="SDM80956.1"/>
    <property type="molecule type" value="Genomic_DNA"/>
</dbReference>
<gene>
    <name evidence="8" type="ORF">SAMN05660875_109110</name>
</gene>
<comment type="caution">
    <text evidence="8">The sequence shown here is derived from an EMBL/GenBank/DDBJ whole genome shotgun (WGS) entry which is preliminary data.</text>
</comment>
<dbReference type="InterPro" id="IPR050986">
    <property type="entry name" value="GutQ/KpsF_isomerases"/>
</dbReference>
<dbReference type="Pfam" id="PF01380">
    <property type="entry name" value="SIS"/>
    <property type="match status" value="1"/>
</dbReference>
<dbReference type="CDD" id="cd05014">
    <property type="entry name" value="SIS_Kpsf"/>
    <property type="match status" value="1"/>
</dbReference>
<dbReference type="Proteomes" id="UP000182276">
    <property type="component" value="Unassembled WGS sequence"/>
</dbReference>
<keyword evidence="4 8" id="KW-0413">Isomerase</keyword>
<dbReference type="NCBIfam" id="TIGR00393">
    <property type="entry name" value="kpsF"/>
    <property type="match status" value="1"/>
</dbReference>
<keyword evidence="2" id="KW-0677">Repeat</keyword>
<evidence type="ECO:0000313" key="9">
    <source>
        <dbReference type="Proteomes" id="UP000182276"/>
    </source>
</evidence>
<dbReference type="InterPro" id="IPR001347">
    <property type="entry name" value="SIS_dom"/>
</dbReference>
<dbReference type="Pfam" id="PF00571">
    <property type="entry name" value="CBS"/>
    <property type="match status" value="2"/>
</dbReference>
<dbReference type="Gene3D" id="3.40.50.10490">
    <property type="entry name" value="Glucose-6-phosphate isomerase like protein, domain 1"/>
    <property type="match status" value="1"/>
</dbReference>
<feature type="domain" description="CBS" evidence="6">
    <location>
        <begin position="225"/>
        <end position="283"/>
    </location>
</feature>
<comment type="catalytic activity">
    <reaction evidence="4">
        <text>D-arabinose 5-phosphate = D-ribulose 5-phosphate</text>
        <dbReference type="Rhea" id="RHEA:23104"/>
        <dbReference type="ChEBI" id="CHEBI:57693"/>
        <dbReference type="ChEBI" id="CHEBI:58121"/>
        <dbReference type="EC" id="5.3.1.13"/>
    </reaction>
</comment>
<keyword evidence="9" id="KW-1185">Reference proteome</keyword>
<dbReference type="CDD" id="cd04604">
    <property type="entry name" value="CBS_pair_SIS_assoc"/>
    <property type="match status" value="1"/>
</dbReference>
<evidence type="ECO:0000259" key="7">
    <source>
        <dbReference type="PROSITE" id="PS51464"/>
    </source>
</evidence>
<evidence type="ECO:0000313" key="8">
    <source>
        <dbReference type="EMBL" id="SDM80956.1"/>
    </source>
</evidence>
<name>A0ABY0R828_9GAMM</name>
<dbReference type="PIRSF" id="PIRSF004692">
    <property type="entry name" value="KdsD_KpsF"/>
    <property type="match status" value="1"/>
</dbReference>
<protein>
    <recommendedName>
        <fullName evidence="4">Arabinose 5-phosphate isomerase</fullName>
        <shortName evidence="4">API</shortName>
        <ecNumber evidence="4">5.3.1.13</ecNumber>
    </recommendedName>
</protein>